<accession>A0ABT2YGA1</accession>
<dbReference type="PROSITE" id="PS51318">
    <property type="entry name" value="TAT"/>
    <property type="match status" value="1"/>
</dbReference>
<dbReference type="PROSITE" id="PS51257">
    <property type="entry name" value="PROKAR_LIPOPROTEIN"/>
    <property type="match status" value="1"/>
</dbReference>
<evidence type="ECO:0000259" key="1">
    <source>
        <dbReference type="Pfam" id="PF18914"/>
    </source>
</evidence>
<keyword evidence="3" id="KW-1185">Reference proteome</keyword>
<sequence>MKPSPELNPSRRHLLLALAGGAALSACGGGGSDEALIEQPTSHPLGIGAGGTGIVRGSFLSAAVNAVGPINVGGVQLATGGALLSDGDGQSLRENEIEPGMTARVRAGQIITVAGRKLALAQSLVVDTQLRGVPTWLDAQTAIILGQRVKLPPSIPGLSGIGAGGTGRNLRVWGQLDLARSEVVASRVALARPGDTDMLRGLLSGIDRAAGTVQVGSLQAYAADAALLPAGLELGAVVRLVVGAARTDGSLALLALREDAVHPPEGSRVELAGRVTQFSSAQRFALDGVAVDASQALFEGLANLAAGAEASVSGRMIGGVLVASEVHAQAAEPLEFSGRIDALDVLRQTISVGGMLLHWSSATRFVSSSAKDLRVGRQLAGLARWVPGQAALEASRLSVEK</sequence>
<organism evidence="2 3">
    <name type="scientific">Roseateles oligotrophus</name>
    <dbReference type="NCBI Taxonomy" id="1769250"/>
    <lineage>
        <taxon>Bacteria</taxon>
        <taxon>Pseudomonadati</taxon>
        <taxon>Pseudomonadota</taxon>
        <taxon>Betaproteobacteria</taxon>
        <taxon>Burkholderiales</taxon>
        <taxon>Sphaerotilaceae</taxon>
        <taxon>Roseateles</taxon>
    </lineage>
</organism>
<dbReference type="EMBL" id="JAJIRN010000006">
    <property type="protein sequence ID" value="MCV2369083.1"/>
    <property type="molecule type" value="Genomic_DNA"/>
</dbReference>
<comment type="caution">
    <text evidence="2">The sequence shown here is derived from an EMBL/GenBank/DDBJ whole genome shotgun (WGS) entry which is preliminary data.</text>
</comment>
<dbReference type="Pfam" id="PF18914">
    <property type="entry name" value="DUF5666"/>
    <property type="match status" value="2"/>
</dbReference>
<gene>
    <name evidence="2" type="ORF">LNV07_13425</name>
</gene>
<dbReference type="InterPro" id="IPR043724">
    <property type="entry name" value="DUF5666"/>
</dbReference>
<evidence type="ECO:0000313" key="3">
    <source>
        <dbReference type="Proteomes" id="UP001209701"/>
    </source>
</evidence>
<feature type="domain" description="DUF5666" evidence="1">
    <location>
        <begin position="273"/>
        <end position="326"/>
    </location>
</feature>
<dbReference type="RefSeq" id="WP_263571682.1">
    <property type="nucleotide sequence ID" value="NZ_JAJIRN010000006.1"/>
</dbReference>
<proteinExistence type="predicted"/>
<protein>
    <submittedName>
        <fullName evidence="2">DUF5666 domain-containing protein</fullName>
    </submittedName>
</protein>
<evidence type="ECO:0000313" key="2">
    <source>
        <dbReference type="EMBL" id="MCV2369083.1"/>
    </source>
</evidence>
<dbReference type="InterPro" id="IPR006311">
    <property type="entry name" value="TAT_signal"/>
</dbReference>
<name>A0ABT2YGA1_9BURK</name>
<feature type="domain" description="DUF5666" evidence="1">
    <location>
        <begin position="338"/>
        <end position="378"/>
    </location>
</feature>
<dbReference type="Proteomes" id="UP001209701">
    <property type="component" value="Unassembled WGS sequence"/>
</dbReference>
<reference evidence="2 3" key="1">
    <citation type="submission" date="2021-11" db="EMBL/GenBank/DDBJ databases">
        <authorList>
            <person name="Liang Q."/>
            <person name="Mou H."/>
            <person name="Liu Z."/>
        </authorList>
    </citation>
    <scope>NUCLEOTIDE SEQUENCE [LARGE SCALE GENOMIC DNA]</scope>
    <source>
        <strain evidence="2 3">CHU3</strain>
    </source>
</reference>